<feature type="chain" id="PRO_5003066845" description="Lipoprotein" evidence="1">
    <location>
        <begin position="29"/>
        <end position="1239"/>
    </location>
</feature>
<evidence type="ECO:0008006" key="4">
    <source>
        <dbReference type="Google" id="ProtNLM"/>
    </source>
</evidence>
<dbReference type="RefSeq" id="WP_005683812.1">
    <property type="nucleotide sequence ID" value="NZ_ADNC01000027.1"/>
</dbReference>
<accession>D4XWT9</accession>
<comment type="caution">
    <text evidence="2">The sequence shown here is derived from an EMBL/GenBank/DDBJ whole genome shotgun (WGS) entry which is preliminary data.</text>
</comment>
<dbReference type="OrthoDB" id="393077at2"/>
<evidence type="ECO:0000313" key="2">
    <source>
        <dbReference type="EMBL" id="EFF41194.1"/>
    </source>
</evidence>
<organism evidence="2 3">
    <name type="scientific">Mycoplasmopsis alligatoris A21JP2</name>
    <dbReference type="NCBI Taxonomy" id="747682"/>
    <lineage>
        <taxon>Bacteria</taxon>
        <taxon>Bacillati</taxon>
        <taxon>Mycoplasmatota</taxon>
        <taxon>Mycoplasmoidales</taxon>
        <taxon>Metamycoplasmataceae</taxon>
        <taxon>Mycoplasmopsis</taxon>
    </lineage>
</organism>
<sequence>MKSKNTRKIQILSLVSLITISSSMFVSCALKNVEIKRVTSVFPKKIEDTSSTEEKENSENSFFIKEDPAEKLKRESEALEKLKVDIENFKTSVNESEISFKPEALKAIDNFYLKPYSASFDKNNFKSYFKFDKLENFDLEVNNISISKEDINTTVFDLDVINHELKLKINKQFKYKFDNDIKLIADEVSKSDDFDYYFTYSQDAKSRFLAKEVFANENFSKVFTPKKIRYFDVKFKEINQSKNDSDVSLKLELYLHDKFIKEIIVNSNSWKGKAFFNLSQDKKALEELKWYIEQGVESLELHDVKTKAPTMFLPSKIDLNSVFKLSKFDGYELSLEKAKNNKHEEIINEIEGKLEFRFKVKNLKNNEIFYSKNHKMEFLKQEGDPENVEDFNDDYFTSKNSNISTDNTFIDLKNKVDKINGSSFSPRRVVNQTYIEPDKMTSKNLKYFLAFRIPNKGVNKDTNRPENINISDQEDTKIDINNIRKNYYFAFYNVHSTEPNDQNFNQTLNFKIGFINKKNPLIRYHSKLISLKGLKNTLSDKYYAIEDLSNITLENLHLENDLLSIKPSEFLNSFNKKDSNWSIYRNYIKVKYDEKLFNYKKYSLETVSYKKYISDFDIIDVKEADDRDGSVYVKLGYLNKEKAITWIRIKHFLNSNLKDSKKIDDFELIKKLHNDPYFQWINLMTVQRSRDEFLRYRKLEFKTSNGKWLANKDNTRIEFTIPKNYYEPVFENKNAIVKDQKFLLHLPIMYNNNIAKLWGTFAGISWWTWPKIIIDYNKLKNEREMIIEDQMRGAYQNGWPTTKPFYLKLRLTDKGIEIEVYPKDTTLKFTQKYYSDFGSYYKLKNIPEGALVKDKDVPKDKAIYFDTRGANILLMYTNNIANEVFDDVKSNEFDYDNVTFNKFDNTIFVKTKYKNISAFEYNFNQNVPQKWSSGYKTDYEVLPFESLTREAEDIKARTFASGGGSYTMLRKLNNDPNDYRYLAVTNQHIIGTTFEMWERPLMNPSKTRTTYFRIPFSRPRTDLYNSFADFKSPETVMDIPMDIFWSATSPIGKDLKNTRQKIDVGISVFDIRKIIKKARKESKFEVVSWLENWKNLKPLTFSYDYQDESVFFENLAVDYTIGVFPDGKPAHYLVNRINYGGGSKVRAKNNNITRIFTYFGVSGGGVINSRGEYVAAINSISSDSLYGDLITTMHYDYIGGNNDKNPFSKHEGFSVLAHMYRANLYDPRTFEFNKQMEVK</sequence>
<dbReference type="Proteomes" id="UP000004757">
    <property type="component" value="Unassembled WGS sequence"/>
</dbReference>
<evidence type="ECO:0000313" key="3">
    <source>
        <dbReference type="Proteomes" id="UP000004757"/>
    </source>
</evidence>
<name>D4XWT9_9BACT</name>
<dbReference type="eggNOG" id="ENOG5030MDZ">
    <property type="taxonomic scope" value="Bacteria"/>
</dbReference>
<dbReference type="PROSITE" id="PS51257">
    <property type="entry name" value="PROKAR_LIPOPROTEIN"/>
    <property type="match status" value="1"/>
</dbReference>
<dbReference type="AlphaFoldDB" id="D4XWT9"/>
<protein>
    <recommendedName>
        <fullName evidence="4">Lipoprotein</fullName>
    </recommendedName>
</protein>
<keyword evidence="1" id="KW-0732">Signal</keyword>
<dbReference type="NCBIfam" id="NF045847">
    <property type="entry name" value="MGA1079_SerProt"/>
    <property type="match status" value="1"/>
</dbReference>
<evidence type="ECO:0000256" key="1">
    <source>
        <dbReference type="SAM" id="SignalP"/>
    </source>
</evidence>
<gene>
    <name evidence="2" type="ORF">MALL_0338</name>
</gene>
<feature type="signal peptide" evidence="1">
    <location>
        <begin position="1"/>
        <end position="28"/>
    </location>
</feature>
<reference evidence="2 3" key="1">
    <citation type="submission" date="2010-03" db="EMBL/GenBank/DDBJ databases">
        <authorList>
            <person name="Glass J.I."/>
            <person name="Benders G.A."/>
            <person name="Durkin A.S."/>
            <person name="Farmerie W.G."/>
            <person name="Hlavinka K."/>
            <person name="Hostetler J."/>
            <person name="Jackson J."/>
            <person name="May M.A."/>
            <person name="Miller R.H."/>
            <person name="Paralanov V."/>
            <person name="Radune D."/>
            <person name="Szczypinski B."/>
            <person name="Brown D.R."/>
        </authorList>
    </citation>
    <scope>NUCLEOTIDE SEQUENCE [LARGE SCALE GENOMIC DNA]</scope>
    <source>
        <strain evidence="2 3">A21JP2</strain>
    </source>
</reference>
<dbReference type="EMBL" id="ADNC01000027">
    <property type="protein sequence ID" value="EFF41194.1"/>
    <property type="molecule type" value="Genomic_DNA"/>
</dbReference>
<proteinExistence type="predicted"/>
<keyword evidence="3" id="KW-1185">Reference proteome</keyword>